<dbReference type="Proteomes" id="UP000078237">
    <property type="component" value="Unassembled WGS sequence"/>
</dbReference>
<dbReference type="SMART" id="SM00829">
    <property type="entry name" value="PKS_ER"/>
    <property type="match status" value="1"/>
</dbReference>
<sequence>MRAIKTVADHQAEIQEVPIPAVRYGYILVKVKAVALNPTDWKHIDIAAPPGTTVGCDFSGVVQEVGSGVQRSWKRGDRIAGFAHGGNEVQPEDGCFAEYCVVKDGIGFKIPDHMTDEEACTLGIGVTTVGQALYQSLALPLPGANPEAAANFPILINGGSTATGSLAIQYARLSGCSSVITTCSEHNFALVEAIGTHAAFDYRDPRCAQQIRERTADKLAHALDCVSTKESAEICAAAIGSAGGAVSYLLPVKHEREDVQVKYTLGYTVFGEYFRVAGGREFAARPEDFEFGRMFWELSERLITDGRIRVHPPEIGKDGLRGVFEGLQAMREGRVSGRKLVYRIDETP</sequence>
<dbReference type="GO" id="GO:0016651">
    <property type="term" value="F:oxidoreductase activity, acting on NAD(P)H"/>
    <property type="evidence" value="ECO:0007669"/>
    <property type="project" value="InterPro"/>
</dbReference>
<dbReference type="SUPFAM" id="SSF50129">
    <property type="entry name" value="GroES-like"/>
    <property type="match status" value="1"/>
</dbReference>
<gene>
    <name evidence="4" type="ORF">MMYC01_209185</name>
</gene>
<dbReference type="OrthoDB" id="9992527at2759"/>
<proteinExistence type="inferred from homology"/>
<organism evidence="4 5">
    <name type="scientific">Madurella mycetomatis</name>
    <dbReference type="NCBI Taxonomy" id="100816"/>
    <lineage>
        <taxon>Eukaryota</taxon>
        <taxon>Fungi</taxon>
        <taxon>Dikarya</taxon>
        <taxon>Ascomycota</taxon>
        <taxon>Pezizomycotina</taxon>
        <taxon>Sordariomycetes</taxon>
        <taxon>Sordariomycetidae</taxon>
        <taxon>Sordariales</taxon>
        <taxon>Sordariales incertae sedis</taxon>
        <taxon>Madurella</taxon>
    </lineage>
</organism>
<dbReference type="InterPro" id="IPR011032">
    <property type="entry name" value="GroES-like_sf"/>
</dbReference>
<keyword evidence="5" id="KW-1185">Reference proteome</keyword>
<dbReference type="Gene3D" id="3.90.180.10">
    <property type="entry name" value="Medium-chain alcohol dehydrogenases, catalytic domain"/>
    <property type="match status" value="1"/>
</dbReference>
<dbReference type="InterPro" id="IPR047122">
    <property type="entry name" value="Trans-enoyl_RdTase-like"/>
</dbReference>
<dbReference type="InterPro" id="IPR013149">
    <property type="entry name" value="ADH-like_C"/>
</dbReference>
<evidence type="ECO:0000313" key="4">
    <source>
        <dbReference type="EMBL" id="KXX73826.1"/>
    </source>
</evidence>
<dbReference type="PANTHER" id="PTHR45348:SF2">
    <property type="entry name" value="ZINC-TYPE ALCOHOL DEHYDROGENASE-LIKE PROTEIN C2E1P3.01"/>
    <property type="match status" value="1"/>
</dbReference>
<comment type="caution">
    <text evidence="4">The sequence shown here is derived from an EMBL/GenBank/DDBJ whole genome shotgun (WGS) entry which is preliminary data.</text>
</comment>
<keyword evidence="2" id="KW-0560">Oxidoreductase</keyword>
<reference evidence="4 5" key="1">
    <citation type="journal article" date="2016" name="Genome Announc.">
        <title>Genome Sequence of Madurella mycetomatis mm55, Isolated from a Human Mycetoma Case in Sudan.</title>
        <authorList>
            <person name="Smit S."/>
            <person name="Derks M.F."/>
            <person name="Bervoets S."/>
            <person name="Fahal A."/>
            <person name="van Leeuwen W."/>
            <person name="van Belkum A."/>
            <person name="van de Sande W.W."/>
        </authorList>
    </citation>
    <scope>NUCLEOTIDE SEQUENCE [LARGE SCALE GENOMIC DNA]</scope>
    <source>
        <strain evidence="5">mm55</strain>
    </source>
</reference>
<name>A0A175VQP9_9PEZI</name>
<evidence type="ECO:0000256" key="2">
    <source>
        <dbReference type="ARBA" id="ARBA00023002"/>
    </source>
</evidence>
<evidence type="ECO:0000259" key="3">
    <source>
        <dbReference type="SMART" id="SM00829"/>
    </source>
</evidence>
<dbReference type="EMBL" id="LCTW02000418">
    <property type="protein sequence ID" value="KXX73826.1"/>
    <property type="molecule type" value="Genomic_DNA"/>
</dbReference>
<dbReference type="Pfam" id="PF00107">
    <property type="entry name" value="ADH_zinc_N"/>
    <property type="match status" value="1"/>
</dbReference>
<feature type="domain" description="Enoyl reductase (ER)" evidence="3">
    <location>
        <begin position="5"/>
        <end position="341"/>
    </location>
</feature>
<dbReference type="AlphaFoldDB" id="A0A175VQP9"/>
<evidence type="ECO:0000313" key="5">
    <source>
        <dbReference type="Proteomes" id="UP000078237"/>
    </source>
</evidence>
<dbReference type="STRING" id="100816.A0A175VQP9"/>
<evidence type="ECO:0000256" key="1">
    <source>
        <dbReference type="ARBA" id="ARBA00008072"/>
    </source>
</evidence>
<dbReference type="Gene3D" id="3.40.50.720">
    <property type="entry name" value="NAD(P)-binding Rossmann-like Domain"/>
    <property type="match status" value="1"/>
</dbReference>
<protein>
    <submittedName>
        <fullName evidence="4">Protein TOXD</fullName>
    </submittedName>
</protein>
<dbReference type="CDD" id="cd08249">
    <property type="entry name" value="enoyl_reductase_like"/>
    <property type="match status" value="1"/>
</dbReference>
<dbReference type="Pfam" id="PF08240">
    <property type="entry name" value="ADH_N"/>
    <property type="match status" value="1"/>
</dbReference>
<dbReference type="SUPFAM" id="SSF51735">
    <property type="entry name" value="NAD(P)-binding Rossmann-fold domains"/>
    <property type="match status" value="1"/>
</dbReference>
<dbReference type="PANTHER" id="PTHR45348">
    <property type="entry name" value="HYPOTHETICAL OXIDOREDUCTASE (EUROFUNG)"/>
    <property type="match status" value="1"/>
</dbReference>
<comment type="similarity">
    <text evidence="1">Belongs to the zinc-containing alcohol dehydrogenase family.</text>
</comment>
<accession>A0A175VQP9</accession>
<dbReference type="VEuPathDB" id="FungiDB:MMYC01_209185"/>
<dbReference type="InterPro" id="IPR036291">
    <property type="entry name" value="NAD(P)-bd_dom_sf"/>
</dbReference>
<dbReference type="InterPro" id="IPR013154">
    <property type="entry name" value="ADH-like_N"/>
</dbReference>
<dbReference type="InterPro" id="IPR020843">
    <property type="entry name" value="ER"/>
</dbReference>